<accession>A0ACC2I8B6</accession>
<reference evidence="1" key="1">
    <citation type="submission" date="2022-11" db="EMBL/GenBank/DDBJ databases">
        <title>Genome Sequence of Boeremia exigua.</title>
        <authorList>
            <person name="Buettner E."/>
        </authorList>
    </citation>
    <scope>NUCLEOTIDE SEQUENCE</scope>
    <source>
        <strain evidence="1">CU02</strain>
    </source>
</reference>
<sequence length="778" mass="85180">MSQACWLLIDLGSPYLDSPSQQMRPRATRSYCHTAWLDHSVLTAAIAFLLAHHSATESRYHAKNPNSAPKTLEHLSCGTTILVCDLVFACLRKVAERSTRLSRIRKLPGVEAVAPPCAIAEHRNCGDRRRSPTWATSDCSAIHRIYKSYVLLIANDPNECNVTDLDQLGGQVPRYKEASPKKSCQRLSITHSLFLSAVVSPPAVEIMAAVHDLQEKDLEIASASSRHTPTGSDYVAPTAEEETALRKVAGGIPPIAYLICVVELAERASYYGAKGVFNNYMQFPLPEGGDGTGAVPKSNPNGHAGALNQGLQFASAMSILFTFLAYTIPIFGAWLADAKIGRFKGIVWGVLIGGVAHVIMIGGAAPALLKAGKGVAPFLVSFILLAIGAGIFKPLVAPTLLDQYEHQKPYVKTLKSGERVIVDPETTIQRILLIFYGFINVGAFFAIATTYAEKYLGFWIAFLLPGIVYFLLPILLFFMNKRLVKKPAVGSELVQFFKIIGTAIKGNKGKLWGKGYWDAARPATLAAQGRTVTWTDKSVADVYRTLEACQIFLYFPLWYLNDGGIGAVQSNQGAAMTTEGVPNDLLSHFNPLTIIVFSPILSHGLYPLLRRYNIKFGRINRITTGFILAAISGAIGAIVQWRVYKTSPCGYYASDCDGVSPITIWWQLPNVILGSISEVFVNITGYELAYARAPPNMKSIVMALFLFNTALSQALAELLIPAIKDPHLIWVWAGPAIALVAQTIIFVWRHRNVNDDEFMVYEEEAPAEIVQAVETDKK</sequence>
<dbReference type="Proteomes" id="UP001153331">
    <property type="component" value="Unassembled WGS sequence"/>
</dbReference>
<protein>
    <submittedName>
        <fullName evidence="1">Uncharacterized protein</fullName>
    </submittedName>
</protein>
<proteinExistence type="predicted"/>
<gene>
    <name evidence="1" type="ORF">OPT61_g6011</name>
</gene>
<dbReference type="EMBL" id="JAPHNI010000410">
    <property type="protein sequence ID" value="KAJ8111388.1"/>
    <property type="molecule type" value="Genomic_DNA"/>
</dbReference>
<comment type="caution">
    <text evidence="1">The sequence shown here is derived from an EMBL/GenBank/DDBJ whole genome shotgun (WGS) entry which is preliminary data.</text>
</comment>
<name>A0ACC2I8B6_9PLEO</name>
<evidence type="ECO:0000313" key="1">
    <source>
        <dbReference type="EMBL" id="KAJ8111388.1"/>
    </source>
</evidence>
<organism evidence="1 2">
    <name type="scientific">Boeremia exigua</name>
    <dbReference type="NCBI Taxonomy" id="749465"/>
    <lineage>
        <taxon>Eukaryota</taxon>
        <taxon>Fungi</taxon>
        <taxon>Dikarya</taxon>
        <taxon>Ascomycota</taxon>
        <taxon>Pezizomycotina</taxon>
        <taxon>Dothideomycetes</taxon>
        <taxon>Pleosporomycetidae</taxon>
        <taxon>Pleosporales</taxon>
        <taxon>Pleosporineae</taxon>
        <taxon>Didymellaceae</taxon>
        <taxon>Boeremia</taxon>
    </lineage>
</organism>
<keyword evidence="2" id="KW-1185">Reference proteome</keyword>
<evidence type="ECO:0000313" key="2">
    <source>
        <dbReference type="Proteomes" id="UP001153331"/>
    </source>
</evidence>